<proteinExistence type="predicted"/>
<name>A0A142EKA0_9BACT</name>
<gene>
    <name evidence="1" type="ORF">AO498_04005</name>
</gene>
<sequence length="102" mass="11831">MIMKQKLMLKESVMKLVMDKFDSNETLSILKSNPSIFLSWGVERIFDVEGKGLMLKVNGHHHCGWVLITLGWDDYYRVHILTKLGEVLDSFEGVCFDELIRI</sequence>
<evidence type="ECO:0000313" key="1">
    <source>
        <dbReference type="EMBL" id="AMQ55555.1"/>
    </source>
</evidence>
<dbReference type="PATRIC" id="fig|1727163.4.peg.833"/>
<reference evidence="2" key="1">
    <citation type="submission" date="2015-09" db="EMBL/GenBank/DDBJ databases">
        <title>Complete sequence of Algoriphagus sp. M8-2.</title>
        <authorList>
            <person name="Shintani M."/>
        </authorList>
    </citation>
    <scope>NUCLEOTIDE SEQUENCE [LARGE SCALE GENOMIC DNA]</scope>
    <source>
        <strain evidence="2">M8-2</strain>
    </source>
</reference>
<dbReference type="AlphaFoldDB" id="A0A142EKA0"/>
<organism evidence="1 2">
    <name type="scientific">Algoriphagus sanaruensis</name>
    <dbReference type="NCBI Taxonomy" id="1727163"/>
    <lineage>
        <taxon>Bacteria</taxon>
        <taxon>Pseudomonadati</taxon>
        <taxon>Bacteroidota</taxon>
        <taxon>Cytophagia</taxon>
        <taxon>Cytophagales</taxon>
        <taxon>Cyclobacteriaceae</taxon>
        <taxon>Algoriphagus</taxon>
    </lineage>
</organism>
<dbReference type="KEGG" id="alm:AO498_04005"/>
<evidence type="ECO:0000313" key="2">
    <source>
        <dbReference type="Proteomes" id="UP000073816"/>
    </source>
</evidence>
<dbReference type="Proteomes" id="UP000073816">
    <property type="component" value="Chromosome"/>
</dbReference>
<dbReference type="EMBL" id="CP012836">
    <property type="protein sequence ID" value="AMQ55555.1"/>
    <property type="molecule type" value="Genomic_DNA"/>
</dbReference>
<protein>
    <submittedName>
        <fullName evidence="1">Uncharacterized protein</fullName>
    </submittedName>
</protein>
<keyword evidence="2" id="KW-1185">Reference proteome</keyword>
<reference evidence="1 2" key="2">
    <citation type="journal article" date="2016" name="Genome Announc.">
        <title>Complete Genome Sequence of Algoriphagus sp. Strain M8-2, Isolated from a Brackish Lake.</title>
        <authorList>
            <person name="Muraguchi Y."/>
            <person name="Kushimoto K."/>
            <person name="Ohtsubo Y."/>
            <person name="Suzuki T."/>
            <person name="Dohra H."/>
            <person name="Kimbara K."/>
            <person name="Shintani M."/>
        </authorList>
    </citation>
    <scope>NUCLEOTIDE SEQUENCE [LARGE SCALE GENOMIC DNA]</scope>
    <source>
        <strain evidence="1 2">M8-2</strain>
    </source>
</reference>
<accession>A0A142EKA0</accession>